<feature type="region of interest" description="Disordered" evidence="1">
    <location>
        <begin position="225"/>
        <end position="244"/>
    </location>
</feature>
<organism evidence="2 3">
    <name type="scientific">Fonsecaea erecta</name>
    <dbReference type="NCBI Taxonomy" id="1367422"/>
    <lineage>
        <taxon>Eukaryota</taxon>
        <taxon>Fungi</taxon>
        <taxon>Dikarya</taxon>
        <taxon>Ascomycota</taxon>
        <taxon>Pezizomycotina</taxon>
        <taxon>Eurotiomycetes</taxon>
        <taxon>Chaetothyriomycetidae</taxon>
        <taxon>Chaetothyriales</taxon>
        <taxon>Herpotrichiellaceae</taxon>
        <taxon>Fonsecaea</taxon>
    </lineage>
</organism>
<proteinExistence type="predicted"/>
<dbReference type="GeneID" id="30004627"/>
<feature type="region of interest" description="Disordered" evidence="1">
    <location>
        <begin position="18"/>
        <end position="46"/>
    </location>
</feature>
<dbReference type="Proteomes" id="UP000078343">
    <property type="component" value="Unassembled WGS sequence"/>
</dbReference>
<gene>
    <name evidence="2" type="ORF">AYL99_00457</name>
</gene>
<accession>A0A178ZZS9</accession>
<keyword evidence="3" id="KW-1185">Reference proteome</keyword>
<evidence type="ECO:0000256" key="1">
    <source>
        <dbReference type="SAM" id="MobiDB-lite"/>
    </source>
</evidence>
<protein>
    <recommendedName>
        <fullName evidence="4">Transcription factor domain-containing protein</fullName>
    </recommendedName>
</protein>
<comment type="caution">
    <text evidence="2">The sequence shown here is derived from an EMBL/GenBank/DDBJ whole genome shotgun (WGS) entry which is preliminary data.</text>
</comment>
<sequence>MATGVDFLFLVNTPAMYSSPEGSSPGNPSPSPPRITSQARSHAAMAFHRKRHGAMQANAKALQQVSTAAGLEGRALMPKPKTTSRGRGTQEKEDGGEEDASPRTSAIIITPTSPTTSNKGAFFVRDFETHPFFETQWSPPPLSRPVDVLPGVPHRDSAGFGAAAEFYSTVRPDLVHAPVFHVFDVSNTFAKILDAQSYYDLMTHEVALHAGVAVVNMVRDVFRRSHSRNSDNRTNNTTTGPSPQVLSLVQAAISKLRQHIAAQDEDPGGGHGGGRRGGGGGGGGGGGARRQHKQQHHAVNDDGAIIAALFLGHIASGFGDHEAFQMHRHGIKAMIESRGGLDVLGLDGMLKCSVLHLLDGELFRFESWWTHIYRDTSVFASSKPPYHPIYLSPPPYSAETSSLLARLPPGFRRLATRGRLAVDIVTVLSNIAAYQDAIQAGDEAVARQMEAVAALPARKRHADFSDACACLLDPAPSFEKYLVFVLICYASVAFAPDRHYLSASHTAFRTPRLRLTQDLPTFRVEDDKHVALLRHDTALMDLTGDIVEADDDADDAVIATERDCLIWMWLVVISSWTATDGADSDHAASLQRAFRARFPEHGGDWECLDCVLRQFFWTNGLNVEMKRFWESS</sequence>
<dbReference type="EMBL" id="LVYI01000001">
    <property type="protein sequence ID" value="OAP64485.1"/>
    <property type="molecule type" value="Genomic_DNA"/>
</dbReference>
<name>A0A178ZZS9_9EURO</name>
<evidence type="ECO:0000313" key="3">
    <source>
        <dbReference type="Proteomes" id="UP000078343"/>
    </source>
</evidence>
<evidence type="ECO:0000313" key="2">
    <source>
        <dbReference type="EMBL" id="OAP64485.1"/>
    </source>
</evidence>
<evidence type="ECO:0008006" key="4">
    <source>
        <dbReference type="Google" id="ProtNLM"/>
    </source>
</evidence>
<feature type="compositionally biased region" description="Gly residues" evidence="1">
    <location>
        <begin position="269"/>
        <end position="288"/>
    </location>
</feature>
<dbReference type="AlphaFoldDB" id="A0A178ZZS9"/>
<dbReference type="RefSeq" id="XP_018697852.1">
    <property type="nucleotide sequence ID" value="XM_018831973.1"/>
</dbReference>
<dbReference type="OrthoDB" id="4159781at2759"/>
<feature type="region of interest" description="Disordered" evidence="1">
    <location>
        <begin position="262"/>
        <end position="297"/>
    </location>
</feature>
<feature type="region of interest" description="Disordered" evidence="1">
    <location>
        <begin position="69"/>
        <end position="102"/>
    </location>
</feature>
<reference evidence="2 3" key="1">
    <citation type="submission" date="2016-04" db="EMBL/GenBank/DDBJ databases">
        <title>Draft genome of Fonsecaea erecta CBS 125763.</title>
        <authorList>
            <person name="Weiss V.A."/>
            <person name="Vicente V.A."/>
            <person name="Raittz R.T."/>
            <person name="Moreno L.F."/>
            <person name="De Souza E.M."/>
            <person name="Pedrosa F.O."/>
            <person name="Steffens M.B."/>
            <person name="Faoro H."/>
            <person name="Tadra-Sfeir M.Z."/>
            <person name="Najafzadeh M.J."/>
            <person name="Felipe M.S."/>
            <person name="Teixeira M."/>
            <person name="Sun J."/>
            <person name="Xi L."/>
            <person name="Gomes R."/>
            <person name="De Azevedo C.M."/>
            <person name="Salgado C.G."/>
            <person name="Da Silva M.B."/>
            <person name="Nascimento M.F."/>
            <person name="Queiroz-Telles F."/>
            <person name="Attili D.S."/>
            <person name="Gorbushina A."/>
        </authorList>
    </citation>
    <scope>NUCLEOTIDE SEQUENCE [LARGE SCALE GENOMIC DNA]</scope>
    <source>
        <strain evidence="2 3">CBS 125763</strain>
    </source>
</reference>